<dbReference type="SUPFAM" id="SSF56112">
    <property type="entry name" value="Protein kinase-like (PK-like)"/>
    <property type="match status" value="1"/>
</dbReference>
<dbReference type="Proteomes" id="UP000279833">
    <property type="component" value="Unassembled WGS sequence"/>
</dbReference>
<dbReference type="WBParaSite" id="SCUD_0000206501-mRNA-1">
    <property type="protein sequence ID" value="SCUD_0000206501-mRNA-1"/>
    <property type="gene ID" value="SCUD_0000206501"/>
</dbReference>
<accession>A0A183JH92</accession>
<evidence type="ECO:0000313" key="1">
    <source>
        <dbReference type="EMBL" id="VDO71960.1"/>
    </source>
</evidence>
<protein>
    <submittedName>
        <fullName evidence="3">Non-specific serine/threonine protein kinase</fullName>
    </submittedName>
</protein>
<reference evidence="1 2" key="2">
    <citation type="submission" date="2018-11" db="EMBL/GenBank/DDBJ databases">
        <authorList>
            <consortium name="Pathogen Informatics"/>
        </authorList>
    </citation>
    <scope>NUCLEOTIDE SEQUENCE [LARGE SCALE GENOMIC DNA]</scope>
    <source>
        <strain evidence="1">Dakar</strain>
        <strain evidence="2">Dakar, Senegal</strain>
    </source>
</reference>
<dbReference type="EMBL" id="UZAK01001868">
    <property type="protein sequence ID" value="VDO71960.1"/>
    <property type="molecule type" value="Genomic_DNA"/>
</dbReference>
<reference evidence="3" key="1">
    <citation type="submission" date="2016-06" db="UniProtKB">
        <authorList>
            <consortium name="WormBaseParasite"/>
        </authorList>
    </citation>
    <scope>IDENTIFICATION</scope>
</reference>
<dbReference type="InterPro" id="IPR050235">
    <property type="entry name" value="CK1_Ser-Thr_kinase"/>
</dbReference>
<sequence>GTDITNDEEVAIKLECVKAKHPQLQIEAKIYKLMQGGVGIPCLKWSGTEGDYNVLVIQLLGPSLEDLFNFCGRRFKLKTVLLLADQTITRVEYIQNKNFIHRCARNRNRGFSKLSVCEYYGYYNSRDSCKQSLKLSVNRR</sequence>
<dbReference type="Gene3D" id="3.30.200.20">
    <property type="entry name" value="Phosphorylase Kinase, domain 1"/>
    <property type="match status" value="1"/>
</dbReference>
<dbReference type="InterPro" id="IPR011009">
    <property type="entry name" value="Kinase-like_dom_sf"/>
</dbReference>
<organism evidence="3">
    <name type="scientific">Schistosoma curassoni</name>
    <dbReference type="NCBI Taxonomy" id="6186"/>
    <lineage>
        <taxon>Eukaryota</taxon>
        <taxon>Metazoa</taxon>
        <taxon>Spiralia</taxon>
        <taxon>Lophotrochozoa</taxon>
        <taxon>Platyhelminthes</taxon>
        <taxon>Trematoda</taxon>
        <taxon>Digenea</taxon>
        <taxon>Strigeidida</taxon>
        <taxon>Schistosomatoidea</taxon>
        <taxon>Schistosomatidae</taxon>
        <taxon>Schistosoma</taxon>
    </lineage>
</organism>
<evidence type="ECO:0000313" key="3">
    <source>
        <dbReference type="WBParaSite" id="SCUD_0000206501-mRNA-1"/>
    </source>
</evidence>
<dbReference type="Gene3D" id="1.10.510.10">
    <property type="entry name" value="Transferase(Phosphotransferase) domain 1"/>
    <property type="match status" value="1"/>
</dbReference>
<evidence type="ECO:0000313" key="2">
    <source>
        <dbReference type="Proteomes" id="UP000279833"/>
    </source>
</evidence>
<dbReference type="STRING" id="6186.A0A183JH92"/>
<proteinExistence type="predicted"/>
<gene>
    <name evidence="1" type="ORF">SCUD_LOCUS2066</name>
</gene>
<dbReference type="PANTHER" id="PTHR11909">
    <property type="entry name" value="CASEIN KINASE-RELATED"/>
    <property type="match status" value="1"/>
</dbReference>
<dbReference type="AlphaFoldDB" id="A0A183JH92"/>
<name>A0A183JH92_9TREM</name>
<keyword evidence="2" id="KW-1185">Reference proteome</keyword>